<dbReference type="PANTHER" id="PTHR42718">
    <property type="entry name" value="MAJOR FACILITATOR SUPERFAMILY MULTIDRUG TRANSPORTER MFSC"/>
    <property type="match status" value="1"/>
</dbReference>
<dbReference type="GO" id="GO:0005886">
    <property type="term" value="C:plasma membrane"/>
    <property type="evidence" value="ECO:0007669"/>
    <property type="project" value="UniProtKB-SubCell"/>
</dbReference>
<feature type="transmembrane region" description="Helical" evidence="7">
    <location>
        <begin position="130"/>
        <end position="151"/>
    </location>
</feature>
<feature type="domain" description="Major facilitator superfamily (MFS) profile" evidence="8">
    <location>
        <begin position="10"/>
        <end position="461"/>
    </location>
</feature>
<dbReference type="SUPFAM" id="SSF103473">
    <property type="entry name" value="MFS general substrate transporter"/>
    <property type="match status" value="1"/>
</dbReference>
<keyword evidence="10" id="KW-1185">Reference proteome</keyword>
<feature type="transmembrane region" description="Helical" evidence="7">
    <location>
        <begin position="44"/>
        <end position="64"/>
    </location>
</feature>
<sequence>MARTPASRSVVAVLATSGIAVSLMQTLAVPLLPEFPRLLDTTPSTAAWLITVTLLTGAVCAPVLGRLGDMYGKRRMLLVALASMTVGSAVGAMSSEVALVLVARGLQGVAIGVIPLGISIMRDELPPERVGTGIAVMSSTLGAGGAVGLPLTGFVAEQADWHWLFWGSALFGLVQMVLVVLLVPESPVRSGGRFDAGGAAGLSAGLLCLLLPVSRGSEWGWGSPLVLGLLAASVVIFVGWGWYELRGPSAPLVDLRVSARPAVLLTNVASVLIGVAMFAGFMVSAQMLQAPASTGYGFDLSLMESGLALLPVGGAMVVFSPLSAVISRRWGPRVTVMVGTSVLAAGNFARSVVHDPLVAAIAAVTATAIGAALAYGAVPALIMRAVPQSETAAANSLNALCRSIGTSSCSAVVATVTAGIVVRIDGTVLPGIDAYTVIFLIAGGAGALACVIAAITPAPRAARESDASADGRPASPATCAAPGRR</sequence>
<dbReference type="Proteomes" id="UP000317303">
    <property type="component" value="Unassembled WGS sequence"/>
</dbReference>
<protein>
    <submittedName>
        <fullName evidence="9">MFS transporter</fullName>
    </submittedName>
</protein>
<dbReference type="InterPro" id="IPR020846">
    <property type="entry name" value="MFS_dom"/>
</dbReference>
<dbReference type="InterPro" id="IPR011701">
    <property type="entry name" value="MFS"/>
</dbReference>
<evidence type="ECO:0000256" key="4">
    <source>
        <dbReference type="ARBA" id="ARBA00022989"/>
    </source>
</evidence>
<evidence type="ECO:0000256" key="7">
    <source>
        <dbReference type="SAM" id="Phobius"/>
    </source>
</evidence>
<dbReference type="GO" id="GO:0022857">
    <property type="term" value="F:transmembrane transporter activity"/>
    <property type="evidence" value="ECO:0007669"/>
    <property type="project" value="InterPro"/>
</dbReference>
<feature type="transmembrane region" description="Helical" evidence="7">
    <location>
        <begin position="76"/>
        <end position="93"/>
    </location>
</feature>
<dbReference type="Gene3D" id="1.20.1250.20">
    <property type="entry name" value="MFS general substrate transporter like domains"/>
    <property type="match status" value="2"/>
</dbReference>
<evidence type="ECO:0000256" key="2">
    <source>
        <dbReference type="ARBA" id="ARBA00022448"/>
    </source>
</evidence>
<feature type="transmembrane region" description="Helical" evidence="7">
    <location>
        <begin position="434"/>
        <end position="455"/>
    </location>
</feature>
<keyword evidence="4 7" id="KW-1133">Transmembrane helix</keyword>
<evidence type="ECO:0000259" key="8">
    <source>
        <dbReference type="PROSITE" id="PS50850"/>
    </source>
</evidence>
<feature type="transmembrane region" description="Helical" evidence="7">
    <location>
        <begin position="163"/>
        <end position="184"/>
    </location>
</feature>
<evidence type="ECO:0000256" key="3">
    <source>
        <dbReference type="ARBA" id="ARBA00022692"/>
    </source>
</evidence>
<evidence type="ECO:0000313" key="10">
    <source>
        <dbReference type="Proteomes" id="UP000317303"/>
    </source>
</evidence>
<organism evidence="9 10">
    <name type="scientific">Prauserella rugosa</name>
    <dbReference type="NCBI Taxonomy" id="43354"/>
    <lineage>
        <taxon>Bacteria</taxon>
        <taxon>Bacillati</taxon>
        <taxon>Actinomycetota</taxon>
        <taxon>Actinomycetes</taxon>
        <taxon>Pseudonocardiales</taxon>
        <taxon>Pseudonocardiaceae</taxon>
        <taxon>Prauserella</taxon>
    </lineage>
</organism>
<feature type="transmembrane region" description="Helical" evidence="7">
    <location>
        <begin position="264"/>
        <end position="288"/>
    </location>
</feature>
<feature type="transmembrane region" description="Helical" evidence="7">
    <location>
        <begin position="196"/>
        <end position="213"/>
    </location>
</feature>
<name>A0A660CBD4_9PSEU</name>
<evidence type="ECO:0000256" key="5">
    <source>
        <dbReference type="ARBA" id="ARBA00023136"/>
    </source>
</evidence>
<evidence type="ECO:0000256" key="1">
    <source>
        <dbReference type="ARBA" id="ARBA00004651"/>
    </source>
</evidence>
<feature type="region of interest" description="Disordered" evidence="6">
    <location>
        <begin position="463"/>
        <end position="485"/>
    </location>
</feature>
<feature type="transmembrane region" description="Helical" evidence="7">
    <location>
        <begin position="225"/>
        <end position="243"/>
    </location>
</feature>
<dbReference type="PANTHER" id="PTHR42718:SF9">
    <property type="entry name" value="MAJOR FACILITATOR SUPERFAMILY MULTIDRUG TRANSPORTER MFSC"/>
    <property type="match status" value="1"/>
</dbReference>
<keyword evidence="5 7" id="KW-0472">Membrane</keyword>
<feature type="transmembrane region" description="Helical" evidence="7">
    <location>
        <begin position="308"/>
        <end position="327"/>
    </location>
</feature>
<comment type="caution">
    <text evidence="9">The sequence shown here is derived from an EMBL/GenBank/DDBJ whole genome shotgun (WGS) entry which is preliminary data.</text>
</comment>
<proteinExistence type="predicted"/>
<dbReference type="RefSeq" id="WP_246134721.1">
    <property type="nucleotide sequence ID" value="NZ_VLJV01000001.1"/>
</dbReference>
<feature type="transmembrane region" description="Helical" evidence="7">
    <location>
        <begin position="334"/>
        <end position="353"/>
    </location>
</feature>
<dbReference type="PROSITE" id="PS50850">
    <property type="entry name" value="MFS"/>
    <property type="match status" value="1"/>
</dbReference>
<keyword evidence="2" id="KW-0813">Transport</keyword>
<dbReference type="EMBL" id="VLJV01000001">
    <property type="protein sequence ID" value="TWH19634.1"/>
    <property type="molecule type" value="Genomic_DNA"/>
</dbReference>
<keyword evidence="3 7" id="KW-0812">Transmembrane</keyword>
<dbReference type="AlphaFoldDB" id="A0A660CBD4"/>
<evidence type="ECO:0000313" key="9">
    <source>
        <dbReference type="EMBL" id="TWH19634.1"/>
    </source>
</evidence>
<accession>A0A660CBD4</accession>
<comment type="subcellular location">
    <subcellularLocation>
        <location evidence="1">Cell membrane</location>
        <topology evidence="1">Multi-pass membrane protein</topology>
    </subcellularLocation>
</comment>
<feature type="transmembrane region" description="Helical" evidence="7">
    <location>
        <begin position="399"/>
        <end position="422"/>
    </location>
</feature>
<dbReference type="CDD" id="cd17504">
    <property type="entry name" value="MFS_MMR_MDR_like"/>
    <property type="match status" value="1"/>
</dbReference>
<reference evidence="9 10" key="1">
    <citation type="submission" date="2019-07" db="EMBL/GenBank/DDBJ databases">
        <title>R&amp;d 2014.</title>
        <authorList>
            <person name="Klenk H.-P."/>
        </authorList>
    </citation>
    <scope>NUCLEOTIDE SEQUENCE [LARGE SCALE GENOMIC DNA]</scope>
    <source>
        <strain evidence="9 10">DSM 43194</strain>
    </source>
</reference>
<feature type="transmembrane region" description="Helical" evidence="7">
    <location>
        <begin position="359"/>
        <end position="378"/>
    </location>
</feature>
<dbReference type="Pfam" id="PF07690">
    <property type="entry name" value="MFS_1"/>
    <property type="match status" value="1"/>
</dbReference>
<feature type="transmembrane region" description="Helical" evidence="7">
    <location>
        <begin position="99"/>
        <end position="118"/>
    </location>
</feature>
<dbReference type="InterPro" id="IPR036259">
    <property type="entry name" value="MFS_trans_sf"/>
</dbReference>
<gene>
    <name evidence="9" type="ORF">JD82_01462</name>
</gene>
<evidence type="ECO:0000256" key="6">
    <source>
        <dbReference type="SAM" id="MobiDB-lite"/>
    </source>
</evidence>